<evidence type="ECO:0000256" key="1">
    <source>
        <dbReference type="ARBA" id="ARBA00005323"/>
    </source>
</evidence>
<dbReference type="InterPro" id="IPR026956">
    <property type="entry name" value="D-ser_dehydrat-like_dom"/>
</dbReference>
<evidence type="ECO:0000256" key="2">
    <source>
        <dbReference type="ARBA" id="ARBA00023239"/>
    </source>
</evidence>
<keyword evidence="6" id="KW-1185">Reference proteome</keyword>
<dbReference type="GO" id="GO:0036088">
    <property type="term" value="P:D-serine catabolic process"/>
    <property type="evidence" value="ECO:0007669"/>
    <property type="project" value="TreeGrafter"/>
</dbReference>
<organism evidence="5 6">
    <name type="scientific">Sunxiuqinia elliptica</name>
    <dbReference type="NCBI Taxonomy" id="655355"/>
    <lineage>
        <taxon>Bacteria</taxon>
        <taxon>Pseudomonadati</taxon>
        <taxon>Bacteroidota</taxon>
        <taxon>Bacteroidia</taxon>
        <taxon>Marinilabiliales</taxon>
        <taxon>Prolixibacteraceae</taxon>
        <taxon>Sunxiuqinia</taxon>
    </lineage>
</organism>
<dbReference type="Pfam" id="PF01168">
    <property type="entry name" value="Ala_racemase_N"/>
    <property type="match status" value="1"/>
</dbReference>
<dbReference type="PANTHER" id="PTHR28004">
    <property type="entry name" value="ZGC:162816-RELATED"/>
    <property type="match status" value="1"/>
</dbReference>
<dbReference type="Pfam" id="PF14031">
    <property type="entry name" value="D-ser_dehydrat"/>
    <property type="match status" value="1"/>
</dbReference>
<dbReference type="InterPro" id="IPR029066">
    <property type="entry name" value="PLP-binding_barrel"/>
</dbReference>
<dbReference type="Proteomes" id="UP000198964">
    <property type="component" value="Unassembled WGS sequence"/>
</dbReference>
<keyword evidence="3" id="KW-0175">Coiled coil</keyword>
<dbReference type="AlphaFoldDB" id="A0A1I2I781"/>
<dbReference type="Gene3D" id="2.40.37.20">
    <property type="entry name" value="D-serine dehydratase-like domain"/>
    <property type="match status" value="1"/>
</dbReference>
<gene>
    <name evidence="5" type="ORF">SAMN05216283_105106</name>
</gene>
<accession>A0A1I2I781</accession>
<dbReference type="InterPro" id="IPR051466">
    <property type="entry name" value="D-amino_acid_metab_enzyme"/>
</dbReference>
<name>A0A1I2I781_9BACT</name>
<dbReference type="EMBL" id="FONW01000005">
    <property type="protein sequence ID" value="SFF36957.1"/>
    <property type="molecule type" value="Genomic_DNA"/>
</dbReference>
<evidence type="ECO:0000259" key="4">
    <source>
        <dbReference type="SMART" id="SM01119"/>
    </source>
</evidence>
<dbReference type="SMART" id="SM01119">
    <property type="entry name" value="D-ser_dehydrat"/>
    <property type="match status" value="1"/>
</dbReference>
<dbReference type="RefSeq" id="WP_093920017.1">
    <property type="nucleotide sequence ID" value="NZ_FONW01000005.1"/>
</dbReference>
<dbReference type="STRING" id="655355.SAMN05216283_105106"/>
<evidence type="ECO:0000313" key="6">
    <source>
        <dbReference type="Proteomes" id="UP000198964"/>
    </source>
</evidence>
<evidence type="ECO:0000256" key="3">
    <source>
        <dbReference type="SAM" id="Coils"/>
    </source>
</evidence>
<comment type="similarity">
    <text evidence="1">Belongs to the DSD1 family.</text>
</comment>
<feature type="coiled-coil region" evidence="3">
    <location>
        <begin position="186"/>
        <end position="213"/>
    </location>
</feature>
<reference evidence="5 6" key="1">
    <citation type="submission" date="2016-10" db="EMBL/GenBank/DDBJ databases">
        <authorList>
            <person name="de Groot N.N."/>
        </authorList>
    </citation>
    <scope>NUCLEOTIDE SEQUENCE [LARGE SCALE GENOMIC DNA]</scope>
    <source>
        <strain evidence="5 6">CGMCC 1.9156</strain>
    </source>
</reference>
<evidence type="ECO:0000313" key="5">
    <source>
        <dbReference type="EMBL" id="SFF36957.1"/>
    </source>
</evidence>
<dbReference type="InterPro" id="IPR042208">
    <property type="entry name" value="D-ser_dehydrat-like_sf"/>
</dbReference>
<dbReference type="PANTHER" id="PTHR28004:SF2">
    <property type="entry name" value="D-SERINE DEHYDRATASE"/>
    <property type="match status" value="1"/>
</dbReference>
<proteinExistence type="inferred from homology"/>
<protein>
    <submittedName>
        <fullName evidence="5">D-serine deaminase, pyridoxal phosphate-dependent</fullName>
    </submittedName>
</protein>
<dbReference type="GO" id="GO:0008721">
    <property type="term" value="F:D-serine ammonia-lyase activity"/>
    <property type="evidence" value="ECO:0007669"/>
    <property type="project" value="TreeGrafter"/>
</dbReference>
<dbReference type="Gene3D" id="3.20.20.10">
    <property type="entry name" value="Alanine racemase"/>
    <property type="match status" value="1"/>
</dbReference>
<keyword evidence="2" id="KW-0456">Lyase</keyword>
<dbReference type="InterPro" id="IPR001608">
    <property type="entry name" value="Ala_racemase_N"/>
</dbReference>
<dbReference type="SUPFAM" id="SSF51419">
    <property type="entry name" value="PLP-binding barrel"/>
    <property type="match status" value="1"/>
</dbReference>
<sequence length="368" mass="41255">MNSPSEMWYSIANEEVVFTPSVLIYQERVNSNLQQMIKLAGGTSRLRPHVKTHKIPELIALQIELGIEKFKCATLSELEMVAQQGGKDILLAYPLLGPAIQHFLKLCNRFPNVKFAVTVDSYEAATALNKASEQTGLTTAVFVDLDNGMHRTGIDPKQALQLIQAIQTHKNLKFSGLHVYDGHIHSADIEARRQQTEQDFKSVEELIATLQQQGISVGELTCGGTPTFPIHAQYPDRTLCPGTPVFWDEGYTHEMPELKFQPAAVIATRVISKPNGYICFDLGYKALASEMPHPRLRFLDLPIDEVINHSEEHLVIKSKQASELPIGQLVYGIPKHVCPTIALHEQVYVVKQQEVVKTWQVAARKRIY</sequence>
<feature type="domain" description="D-serine dehydratase-like" evidence="4">
    <location>
        <begin position="263"/>
        <end position="351"/>
    </location>
</feature>
<dbReference type="CDD" id="cd06821">
    <property type="entry name" value="PLPDE_III_D-TA"/>
    <property type="match status" value="1"/>
</dbReference>